<reference evidence="1" key="1">
    <citation type="submission" date="2014-09" db="EMBL/GenBank/DDBJ databases">
        <authorList>
            <person name="Magalhaes I.L.F."/>
            <person name="Oliveira U."/>
            <person name="Santos F.R."/>
            <person name="Vidigal T.H.D.A."/>
            <person name="Brescovit A.D."/>
            <person name="Santos A.J."/>
        </authorList>
    </citation>
    <scope>NUCLEOTIDE SEQUENCE</scope>
    <source>
        <tissue evidence="1">Shoot tissue taken approximately 20 cm above the soil surface</tissue>
    </source>
</reference>
<reference evidence="1" key="2">
    <citation type="journal article" date="2015" name="Data Brief">
        <title>Shoot transcriptome of the giant reed, Arundo donax.</title>
        <authorList>
            <person name="Barrero R.A."/>
            <person name="Guerrero F.D."/>
            <person name="Moolhuijzen P."/>
            <person name="Goolsby J.A."/>
            <person name="Tidwell J."/>
            <person name="Bellgard S.E."/>
            <person name="Bellgard M.I."/>
        </authorList>
    </citation>
    <scope>NUCLEOTIDE SEQUENCE</scope>
    <source>
        <tissue evidence="1">Shoot tissue taken approximately 20 cm above the soil surface</tissue>
    </source>
</reference>
<proteinExistence type="predicted"/>
<name>A0A0A9CJD5_ARUDO</name>
<organism evidence="1">
    <name type="scientific">Arundo donax</name>
    <name type="common">Giant reed</name>
    <name type="synonym">Donax arundinaceus</name>
    <dbReference type="NCBI Taxonomy" id="35708"/>
    <lineage>
        <taxon>Eukaryota</taxon>
        <taxon>Viridiplantae</taxon>
        <taxon>Streptophyta</taxon>
        <taxon>Embryophyta</taxon>
        <taxon>Tracheophyta</taxon>
        <taxon>Spermatophyta</taxon>
        <taxon>Magnoliopsida</taxon>
        <taxon>Liliopsida</taxon>
        <taxon>Poales</taxon>
        <taxon>Poaceae</taxon>
        <taxon>PACMAD clade</taxon>
        <taxon>Arundinoideae</taxon>
        <taxon>Arundineae</taxon>
        <taxon>Arundo</taxon>
    </lineage>
</organism>
<protein>
    <submittedName>
        <fullName evidence="1">Uncharacterized protein</fullName>
    </submittedName>
</protein>
<accession>A0A0A9CJD5</accession>
<sequence length="19" mass="2298">MLKIFQNWCCFNHLCGNLL</sequence>
<evidence type="ECO:0000313" key="1">
    <source>
        <dbReference type="EMBL" id="JAD71592.1"/>
    </source>
</evidence>
<dbReference type="EMBL" id="GBRH01226303">
    <property type="protein sequence ID" value="JAD71592.1"/>
    <property type="molecule type" value="Transcribed_RNA"/>
</dbReference>
<dbReference type="AlphaFoldDB" id="A0A0A9CJD5"/>